<dbReference type="CDD" id="cd03230">
    <property type="entry name" value="ABC_DR_subfamily_A"/>
    <property type="match status" value="1"/>
</dbReference>
<dbReference type="Proteomes" id="UP000187412">
    <property type="component" value="Unassembled WGS sequence"/>
</dbReference>
<dbReference type="GO" id="GO:0005524">
    <property type="term" value="F:ATP binding"/>
    <property type="evidence" value="ECO:0007669"/>
    <property type="project" value="UniProtKB-KW"/>
</dbReference>
<feature type="domain" description="ABC transporter" evidence="4">
    <location>
        <begin position="11"/>
        <end position="233"/>
    </location>
</feature>
<dbReference type="InterPro" id="IPR003439">
    <property type="entry name" value="ABC_transporter-like_ATP-bd"/>
</dbReference>
<name>A0ABX3H3P3_PAEBO</name>
<gene>
    <name evidence="5" type="ORF">BSK56_24005</name>
</gene>
<dbReference type="SUPFAM" id="SSF52540">
    <property type="entry name" value="P-loop containing nucleoside triphosphate hydrolases"/>
    <property type="match status" value="1"/>
</dbReference>
<dbReference type="PROSITE" id="PS50893">
    <property type="entry name" value="ABC_TRANSPORTER_2"/>
    <property type="match status" value="1"/>
</dbReference>
<evidence type="ECO:0000256" key="3">
    <source>
        <dbReference type="ARBA" id="ARBA00022840"/>
    </source>
</evidence>
<evidence type="ECO:0000256" key="1">
    <source>
        <dbReference type="ARBA" id="ARBA00022448"/>
    </source>
</evidence>
<proteinExistence type="predicted"/>
<accession>A0ABX3H3P3</accession>
<comment type="caution">
    <text evidence="5">The sequence shown here is derived from an EMBL/GenBank/DDBJ whole genome shotgun (WGS) entry which is preliminary data.</text>
</comment>
<dbReference type="Pfam" id="PF00005">
    <property type="entry name" value="ABC_tran"/>
    <property type="match status" value="1"/>
</dbReference>
<dbReference type="PANTHER" id="PTHR42939">
    <property type="entry name" value="ABC TRANSPORTER ATP-BINDING PROTEIN ALBC-RELATED"/>
    <property type="match status" value="1"/>
</dbReference>
<evidence type="ECO:0000259" key="4">
    <source>
        <dbReference type="PROSITE" id="PS50893"/>
    </source>
</evidence>
<evidence type="ECO:0000313" key="6">
    <source>
        <dbReference type="Proteomes" id="UP000187412"/>
    </source>
</evidence>
<dbReference type="EMBL" id="MPTB01000035">
    <property type="protein sequence ID" value="OMD43343.1"/>
    <property type="molecule type" value="Genomic_DNA"/>
</dbReference>
<evidence type="ECO:0000313" key="5">
    <source>
        <dbReference type="EMBL" id="OMD43343.1"/>
    </source>
</evidence>
<dbReference type="InterPro" id="IPR027417">
    <property type="entry name" value="P-loop_NTPase"/>
</dbReference>
<keyword evidence="6" id="KW-1185">Reference proteome</keyword>
<evidence type="ECO:0000256" key="2">
    <source>
        <dbReference type="ARBA" id="ARBA00022741"/>
    </source>
</evidence>
<dbReference type="SMART" id="SM00382">
    <property type="entry name" value="AAA"/>
    <property type="match status" value="1"/>
</dbReference>
<sequence>MKRSGNVGNVLECANLTKMYGGKAALNGLNLTVPKGSIVGLLGPNGAGKTTLMKLIVSLLRNYKGTITVGGQRPGVETKKIVSYLPDREFLYPWMSIEECIDFYHHAFADFQRDKACGMIEMLGLNLKDKVKSLSKGMQERVSISLTFARRAQLFVLDEPLAAVDPSTRDKIMQIILDNFDPDSSILISTHLIRDVECLFTHIAIVDEGRVQLQGSVEELKREYGMPIEDLFKSIV</sequence>
<protein>
    <submittedName>
        <fullName evidence="5">Multidrug ABC transporter ATP-binding protein</fullName>
    </submittedName>
</protein>
<keyword evidence="2" id="KW-0547">Nucleotide-binding</keyword>
<dbReference type="InterPro" id="IPR051782">
    <property type="entry name" value="ABC_Transporter_VariousFunc"/>
</dbReference>
<organism evidence="5 6">
    <name type="scientific">Paenibacillus borealis</name>
    <dbReference type="NCBI Taxonomy" id="160799"/>
    <lineage>
        <taxon>Bacteria</taxon>
        <taxon>Bacillati</taxon>
        <taxon>Bacillota</taxon>
        <taxon>Bacilli</taxon>
        <taxon>Bacillales</taxon>
        <taxon>Paenibacillaceae</taxon>
        <taxon>Paenibacillus</taxon>
    </lineage>
</organism>
<dbReference type="InterPro" id="IPR003593">
    <property type="entry name" value="AAA+_ATPase"/>
</dbReference>
<keyword evidence="3 5" id="KW-0067">ATP-binding</keyword>
<dbReference type="PANTHER" id="PTHR42939:SF1">
    <property type="entry name" value="ABC TRANSPORTER ATP-BINDING PROTEIN ALBC-RELATED"/>
    <property type="match status" value="1"/>
</dbReference>
<keyword evidence="1" id="KW-0813">Transport</keyword>
<reference evidence="5 6" key="1">
    <citation type="submission" date="2016-10" db="EMBL/GenBank/DDBJ databases">
        <title>Paenibacillus species isolates.</title>
        <authorList>
            <person name="Beno S.M."/>
        </authorList>
    </citation>
    <scope>NUCLEOTIDE SEQUENCE [LARGE SCALE GENOMIC DNA]</scope>
    <source>
        <strain evidence="5 6">FSL H7-0744</strain>
    </source>
</reference>
<dbReference type="Gene3D" id="3.40.50.300">
    <property type="entry name" value="P-loop containing nucleotide triphosphate hydrolases"/>
    <property type="match status" value="1"/>
</dbReference>